<proteinExistence type="predicted"/>
<evidence type="ECO:0000313" key="1">
    <source>
        <dbReference type="EMBL" id="TCP28743.1"/>
    </source>
</evidence>
<organism evidence="1 2">
    <name type="scientific">Scopulibacillus darangshiensis</name>
    <dbReference type="NCBI Taxonomy" id="442528"/>
    <lineage>
        <taxon>Bacteria</taxon>
        <taxon>Bacillati</taxon>
        <taxon>Bacillota</taxon>
        <taxon>Bacilli</taxon>
        <taxon>Bacillales</taxon>
        <taxon>Sporolactobacillaceae</taxon>
        <taxon>Scopulibacillus</taxon>
    </lineage>
</organism>
<gene>
    <name evidence="1" type="ORF">EV207_11655</name>
</gene>
<reference evidence="1 2" key="1">
    <citation type="submission" date="2019-03" db="EMBL/GenBank/DDBJ databases">
        <title>Genomic Encyclopedia of Type Strains, Phase IV (KMG-IV): sequencing the most valuable type-strain genomes for metagenomic binning, comparative biology and taxonomic classification.</title>
        <authorList>
            <person name="Goeker M."/>
        </authorList>
    </citation>
    <scope>NUCLEOTIDE SEQUENCE [LARGE SCALE GENOMIC DNA]</scope>
    <source>
        <strain evidence="1 2">DSM 19377</strain>
    </source>
</reference>
<name>A0A4R2P207_9BACL</name>
<dbReference type="EMBL" id="SLXK01000016">
    <property type="protein sequence ID" value="TCP28743.1"/>
    <property type="molecule type" value="Genomic_DNA"/>
</dbReference>
<accession>A0A4R2P207</accession>
<evidence type="ECO:0000313" key="2">
    <source>
        <dbReference type="Proteomes" id="UP000295416"/>
    </source>
</evidence>
<sequence>MNELPITLHLDNVTFQLKENQNFEWLSDLGKAFCVFDKQDSGNLC</sequence>
<protein>
    <submittedName>
        <fullName evidence="1">Uncharacterized protein</fullName>
    </submittedName>
</protein>
<keyword evidence="2" id="KW-1185">Reference proteome</keyword>
<comment type="caution">
    <text evidence="1">The sequence shown here is derived from an EMBL/GenBank/DDBJ whole genome shotgun (WGS) entry which is preliminary data.</text>
</comment>
<dbReference type="Proteomes" id="UP000295416">
    <property type="component" value="Unassembled WGS sequence"/>
</dbReference>
<dbReference type="AlphaFoldDB" id="A0A4R2P207"/>